<feature type="transmembrane region" description="Helical" evidence="1">
    <location>
        <begin position="53"/>
        <end position="76"/>
    </location>
</feature>
<name>A0ABN7SRJ2_OIKDI</name>
<dbReference type="EMBL" id="OU015566">
    <property type="protein sequence ID" value="CAG5104706.1"/>
    <property type="molecule type" value="Genomic_DNA"/>
</dbReference>
<protein>
    <submittedName>
        <fullName evidence="2">Oidioi.mRNA.OKI2018_I69.chr1.g1468.t1.cds</fullName>
    </submittedName>
</protein>
<keyword evidence="1" id="KW-1133">Transmembrane helix</keyword>
<dbReference type="Proteomes" id="UP001158576">
    <property type="component" value="Chromosome 1"/>
</dbReference>
<evidence type="ECO:0000313" key="3">
    <source>
        <dbReference type="Proteomes" id="UP001158576"/>
    </source>
</evidence>
<accession>A0ABN7SRJ2</accession>
<keyword evidence="3" id="KW-1185">Reference proteome</keyword>
<feature type="transmembrane region" description="Helical" evidence="1">
    <location>
        <begin position="12"/>
        <end position="33"/>
    </location>
</feature>
<sequence length="91" mass="10768">MDMAVKKSMFNLLSLFFLFVLFGNIIFDIILKLPYDLDYNYYYDGGYLAKPPLYGLKITIVVIYFILFIMNLVTLIMQTCCIWNKNDRNLV</sequence>
<evidence type="ECO:0000313" key="2">
    <source>
        <dbReference type="EMBL" id="CAG5104706.1"/>
    </source>
</evidence>
<keyword evidence="1" id="KW-0812">Transmembrane</keyword>
<reference evidence="2 3" key="1">
    <citation type="submission" date="2021-04" db="EMBL/GenBank/DDBJ databases">
        <authorList>
            <person name="Bliznina A."/>
        </authorList>
    </citation>
    <scope>NUCLEOTIDE SEQUENCE [LARGE SCALE GENOMIC DNA]</scope>
</reference>
<proteinExistence type="predicted"/>
<evidence type="ECO:0000256" key="1">
    <source>
        <dbReference type="SAM" id="Phobius"/>
    </source>
</evidence>
<keyword evidence="1" id="KW-0472">Membrane</keyword>
<gene>
    <name evidence="2" type="ORF">OKIOD_LOCUS10233</name>
</gene>
<organism evidence="2 3">
    <name type="scientific">Oikopleura dioica</name>
    <name type="common">Tunicate</name>
    <dbReference type="NCBI Taxonomy" id="34765"/>
    <lineage>
        <taxon>Eukaryota</taxon>
        <taxon>Metazoa</taxon>
        <taxon>Chordata</taxon>
        <taxon>Tunicata</taxon>
        <taxon>Appendicularia</taxon>
        <taxon>Copelata</taxon>
        <taxon>Oikopleuridae</taxon>
        <taxon>Oikopleura</taxon>
    </lineage>
</organism>